<dbReference type="Gene3D" id="1.10.630.10">
    <property type="entry name" value="Cytochrome P450"/>
    <property type="match status" value="2"/>
</dbReference>
<evidence type="ECO:0000313" key="8">
    <source>
        <dbReference type="Proteomes" id="UP000504603"/>
    </source>
</evidence>
<evidence type="ECO:0000256" key="6">
    <source>
        <dbReference type="PIRSR" id="PIRSR602401-1"/>
    </source>
</evidence>
<evidence type="ECO:0000256" key="2">
    <source>
        <dbReference type="ARBA" id="ARBA00022723"/>
    </source>
</evidence>
<keyword evidence="5 7" id="KW-0503">Monooxygenase</keyword>
<dbReference type="KEGG" id="mcha:111017880"/>
<evidence type="ECO:0000256" key="5">
    <source>
        <dbReference type="ARBA" id="ARBA00023033"/>
    </source>
</evidence>
<dbReference type="InterPro" id="IPR001128">
    <property type="entry name" value="Cyt_P450"/>
</dbReference>
<evidence type="ECO:0000256" key="3">
    <source>
        <dbReference type="ARBA" id="ARBA00023002"/>
    </source>
</evidence>
<keyword evidence="4 6" id="KW-0408">Iron</keyword>
<feature type="binding site" description="axial binding residue" evidence="6">
    <location>
        <position position="335"/>
    </location>
    <ligand>
        <name>heme</name>
        <dbReference type="ChEBI" id="CHEBI:30413"/>
    </ligand>
    <ligandPart>
        <name>Fe</name>
        <dbReference type="ChEBI" id="CHEBI:18248"/>
    </ligandPart>
</feature>
<dbReference type="Proteomes" id="UP000504603">
    <property type="component" value="Unplaced"/>
</dbReference>
<protein>
    <submittedName>
        <fullName evidence="9">Cytochrome P450 81D1-like</fullName>
    </submittedName>
</protein>
<name>A0A6J1D737_MOMCH</name>
<dbReference type="RefSeq" id="XP_022149454.1">
    <property type="nucleotide sequence ID" value="XM_022293762.1"/>
</dbReference>
<keyword evidence="2 6" id="KW-0479">Metal-binding</keyword>
<comment type="similarity">
    <text evidence="7">Belongs to the cytochrome P450 family.</text>
</comment>
<dbReference type="GO" id="GO:0005506">
    <property type="term" value="F:iron ion binding"/>
    <property type="evidence" value="ECO:0007669"/>
    <property type="project" value="InterPro"/>
</dbReference>
<keyword evidence="8" id="KW-1185">Reference proteome</keyword>
<dbReference type="Pfam" id="PF00067">
    <property type="entry name" value="p450"/>
    <property type="match status" value="2"/>
</dbReference>
<dbReference type="PROSITE" id="PS00086">
    <property type="entry name" value="CYTOCHROME_P450"/>
    <property type="match status" value="1"/>
</dbReference>
<evidence type="ECO:0000256" key="7">
    <source>
        <dbReference type="RuleBase" id="RU000461"/>
    </source>
</evidence>
<dbReference type="PRINTS" id="PR00385">
    <property type="entry name" value="P450"/>
</dbReference>
<dbReference type="InterPro" id="IPR002401">
    <property type="entry name" value="Cyt_P450_E_grp-I"/>
</dbReference>
<dbReference type="AlphaFoldDB" id="A0A6J1D737"/>
<keyword evidence="1 6" id="KW-0349">Heme</keyword>
<accession>A0A6J1D737</accession>
<dbReference type="GeneID" id="111017880"/>
<gene>
    <name evidence="9" type="primary">LOC111017880</name>
</gene>
<keyword evidence="3 7" id="KW-0560">Oxidoreductase</keyword>
<evidence type="ECO:0000256" key="4">
    <source>
        <dbReference type="ARBA" id="ARBA00023004"/>
    </source>
</evidence>
<dbReference type="InterPro" id="IPR036396">
    <property type="entry name" value="Cyt_P450_sf"/>
</dbReference>
<reference evidence="9" key="1">
    <citation type="submission" date="2025-08" db="UniProtKB">
        <authorList>
            <consortium name="RefSeq"/>
        </authorList>
    </citation>
    <scope>IDENTIFICATION</scope>
    <source>
        <strain evidence="9">OHB3-1</strain>
    </source>
</reference>
<dbReference type="GO" id="GO:0020037">
    <property type="term" value="F:heme binding"/>
    <property type="evidence" value="ECO:0007669"/>
    <property type="project" value="InterPro"/>
</dbReference>
<dbReference type="GO" id="GO:0004497">
    <property type="term" value="F:monooxygenase activity"/>
    <property type="evidence" value="ECO:0007669"/>
    <property type="project" value="UniProtKB-KW"/>
</dbReference>
<dbReference type="InterPro" id="IPR050651">
    <property type="entry name" value="Plant_Cytochrome_P450_Monoox"/>
</dbReference>
<dbReference type="InterPro" id="IPR017972">
    <property type="entry name" value="Cyt_P450_CS"/>
</dbReference>
<dbReference type="PANTHER" id="PTHR47947:SF24">
    <property type="entry name" value="ISOFLAVONE 2'-HYDROXYLASE-LIKE"/>
    <property type="match status" value="1"/>
</dbReference>
<dbReference type="GO" id="GO:0016705">
    <property type="term" value="F:oxidoreductase activity, acting on paired donors, with incorporation or reduction of molecular oxygen"/>
    <property type="evidence" value="ECO:0007669"/>
    <property type="project" value="InterPro"/>
</dbReference>
<dbReference type="SUPFAM" id="SSF48264">
    <property type="entry name" value="Cytochrome P450"/>
    <property type="match status" value="2"/>
</dbReference>
<sequence length="415" mass="46885">MAVAPYGDHWRNLRRIGALEIFSTTRMNLFSGIREGEVKRLMRKRSSLVEFTVVEPGSMILDLMFNIIMRMVAGKKYYEDDMSNDGKSRKFREVVKEIMAHGGATNPGDFIPIWNWIDPTGLEKKIMKLGNTMDELLQELIDEIRNQKGEGNTMIEHLLPLQKTEPENHSDLIIKGLIQIILVAGIDTTGVTLEWTLSHLLNNPEVLEKAKTEIDNFVGQERLVNEADLSSLSYVQGIISETLRLTPAAPLLVPHCPSEDCKIGGYDVPRDAIVLINAWAIHRDPELWEDATSFKPERHPELWEDATSFKPERHTNAIGVDSYKLLPFGLGRRACPGMGMAQRVAVLTLASLIQCFEWKRVSLTLASLIQCFEWKRVSCSLVDMTEGEGITMPKAQPLIVKCRPRPIMRAILNQV</sequence>
<evidence type="ECO:0000313" key="9">
    <source>
        <dbReference type="RefSeq" id="XP_022149454.1"/>
    </source>
</evidence>
<dbReference type="OrthoDB" id="1055148at2759"/>
<proteinExistence type="inferred from homology"/>
<comment type="cofactor">
    <cofactor evidence="6">
        <name>heme</name>
        <dbReference type="ChEBI" id="CHEBI:30413"/>
    </cofactor>
</comment>
<organism evidence="8 9">
    <name type="scientific">Momordica charantia</name>
    <name type="common">Bitter gourd</name>
    <name type="synonym">Balsam pear</name>
    <dbReference type="NCBI Taxonomy" id="3673"/>
    <lineage>
        <taxon>Eukaryota</taxon>
        <taxon>Viridiplantae</taxon>
        <taxon>Streptophyta</taxon>
        <taxon>Embryophyta</taxon>
        <taxon>Tracheophyta</taxon>
        <taxon>Spermatophyta</taxon>
        <taxon>Magnoliopsida</taxon>
        <taxon>eudicotyledons</taxon>
        <taxon>Gunneridae</taxon>
        <taxon>Pentapetalae</taxon>
        <taxon>rosids</taxon>
        <taxon>fabids</taxon>
        <taxon>Cucurbitales</taxon>
        <taxon>Cucurbitaceae</taxon>
        <taxon>Momordiceae</taxon>
        <taxon>Momordica</taxon>
    </lineage>
</organism>
<dbReference type="PRINTS" id="PR00463">
    <property type="entry name" value="EP450I"/>
</dbReference>
<dbReference type="PANTHER" id="PTHR47947">
    <property type="entry name" value="CYTOCHROME P450 82C3-RELATED"/>
    <property type="match status" value="1"/>
</dbReference>
<evidence type="ECO:0000256" key="1">
    <source>
        <dbReference type="ARBA" id="ARBA00022617"/>
    </source>
</evidence>